<keyword evidence="4 5" id="KW-0472">Membrane</keyword>
<sequence length="208" mass="23132">MDQTTQERGKLQNFQRMRRLVLALIIAALVIALLFVRSAWGEEGHEFIEAIGIGTIAAGILGRMWCTLYIGGSKAYAIVTAGPYSISRNPLYLFSSIAAFGVGAQTGSLTVAFVFLIGCALAFHVVILREERFLLPAFGEPYRAYLNRVPRFLPRTLKVVNEESLVVQPARLYRTFIDGMVFFVAMPALEIVEWLQSSGVLPVVLRLY</sequence>
<dbReference type="Gene3D" id="1.20.120.1630">
    <property type="match status" value="1"/>
</dbReference>
<gene>
    <name evidence="6" type="ORF">D5400_01825</name>
</gene>
<evidence type="ECO:0000313" key="6">
    <source>
        <dbReference type="EMBL" id="AZN70181.1"/>
    </source>
</evidence>
<comment type="subcellular location">
    <subcellularLocation>
        <location evidence="1">Endomembrane system</location>
        <topology evidence="1">Multi-pass membrane protein</topology>
    </subcellularLocation>
</comment>
<proteinExistence type="predicted"/>
<feature type="transmembrane region" description="Helical" evidence="5">
    <location>
        <begin position="91"/>
        <end position="123"/>
    </location>
</feature>
<organism evidence="6 7">
    <name type="scientific">Georhizobium profundi</name>
    <dbReference type="NCBI Taxonomy" id="2341112"/>
    <lineage>
        <taxon>Bacteria</taxon>
        <taxon>Pseudomonadati</taxon>
        <taxon>Pseudomonadota</taxon>
        <taxon>Alphaproteobacteria</taxon>
        <taxon>Hyphomicrobiales</taxon>
        <taxon>Rhizobiaceae</taxon>
        <taxon>Georhizobium</taxon>
    </lineage>
</organism>
<keyword evidence="7" id="KW-1185">Reference proteome</keyword>
<dbReference type="InterPro" id="IPR007318">
    <property type="entry name" value="Phopholipid_MeTrfase"/>
</dbReference>
<accession>A0A3Q8XMX7</accession>
<evidence type="ECO:0000256" key="4">
    <source>
        <dbReference type="ARBA" id="ARBA00023136"/>
    </source>
</evidence>
<dbReference type="GO" id="GO:0032259">
    <property type="term" value="P:methylation"/>
    <property type="evidence" value="ECO:0007669"/>
    <property type="project" value="UniProtKB-KW"/>
</dbReference>
<evidence type="ECO:0000256" key="3">
    <source>
        <dbReference type="ARBA" id="ARBA00022989"/>
    </source>
</evidence>
<keyword evidence="6" id="KW-0489">Methyltransferase</keyword>
<dbReference type="GO" id="GO:0012505">
    <property type="term" value="C:endomembrane system"/>
    <property type="evidence" value="ECO:0007669"/>
    <property type="project" value="UniProtKB-SubCell"/>
</dbReference>
<keyword evidence="6" id="KW-0808">Transferase</keyword>
<feature type="transmembrane region" description="Helical" evidence="5">
    <location>
        <begin position="20"/>
        <end position="41"/>
    </location>
</feature>
<dbReference type="Pfam" id="PF04191">
    <property type="entry name" value="PEMT"/>
    <property type="match status" value="1"/>
</dbReference>
<dbReference type="EMBL" id="CP032509">
    <property type="protein sequence ID" value="AZN70181.1"/>
    <property type="molecule type" value="Genomic_DNA"/>
</dbReference>
<dbReference type="KEGG" id="abaw:D5400_01825"/>
<dbReference type="RefSeq" id="WP_126007103.1">
    <property type="nucleotide sequence ID" value="NZ_CP032509.1"/>
</dbReference>
<dbReference type="Proteomes" id="UP000268192">
    <property type="component" value="Chromosome"/>
</dbReference>
<dbReference type="AlphaFoldDB" id="A0A3Q8XMX7"/>
<evidence type="ECO:0000256" key="1">
    <source>
        <dbReference type="ARBA" id="ARBA00004127"/>
    </source>
</evidence>
<evidence type="ECO:0000256" key="2">
    <source>
        <dbReference type="ARBA" id="ARBA00022692"/>
    </source>
</evidence>
<dbReference type="GO" id="GO:0008168">
    <property type="term" value="F:methyltransferase activity"/>
    <property type="evidence" value="ECO:0007669"/>
    <property type="project" value="UniProtKB-KW"/>
</dbReference>
<feature type="transmembrane region" description="Helical" evidence="5">
    <location>
        <begin position="47"/>
        <end position="70"/>
    </location>
</feature>
<evidence type="ECO:0000256" key="5">
    <source>
        <dbReference type="SAM" id="Phobius"/>
    </source>
</evidence>
<keyword evidence="2 5" id="KW-0812">Transmembrane</keyword>
<dbReference type="OrthoDB" id="7210610at2"/>
<reference evidence="6 7" key="1">
    <citation type="submission" date="2018-09" db="EMBL/GenBank/DDBJ databases">
        <title>Marinorhizobium profundi gen. nov., sp. nov., isolated from a deep-sea sediment sample from the New Britain Trench and proposal of Marinorhizobiaceae fam. nov. in the order Rhizobiales of the class Alphaproteobacteria.</title>
        <authorList>
            <person name="Cao J."/>
        </authorList>
    </citation>
    <scope>NUCLEOTIDE SEQUENCE [LARGE SCALE GENOMIC DNA]</scope>
    <source>
        <strain evidence="6 7">WS11</strain>
    </source>
</reference>
<name>A0A3Q8XMX7_9HYPH</name>
<protein>
    <submittedName>
        <fullName evidence="6">Isoprenylcysteine carboxylmethyltransferase family protein</fullName>
    </submittedName>
</protein>
<evidence type="ECO:0000313" key="7">
    <source>
        <dbReference type="Proteomes" id="UP000268192"/>
    </source>
</evidence>
<keyword evidence="3 5" id="KW-1133">Transmembrane helix</keyword>